<evidence type="ECO:0000313" key="1">
    <source>
        <dbReference type="EMBL" id="KAI3787046.1"/>
    </source>
</evidence>
<name>A0ACB9GVI6_9ASTR</name>
<reference evidence="2" key="1">
    <citation type="journal article" date="2022" name="Mol. Ecol. Resour.">
        <title>The genomes of chicory, endive, great burdock and yacon provide insights into Asteraceae palaeo-polyploidization history and plant inulin production.</title>
        <authorList>
            <person name="Fan W."/>
            <person name="Wang S."/>
            <person name="Wang H."/>
            <person name="Wang A."/>
            <person name="Jiang F."/>
            <person name="Liu H."/>
            <person name="Zhao H."/>
            <person name="Xu D."/>
            <person name="Zhang Y."/>
        </authorList>
    </citation>
    <scope>NUCLEOTIDE SEQUENCE [LARGE SCALE GENOMIC DNA]</scope>
    <source>
        <strain evidence="2">cv. Yunnan</strain>
    </source>
</reference>
<gene>
    <name evidence="1" type="ORF">L1987_41219</name>
</gene>
<dbReference type="EMBL" id="CM042030">
    <property type="protein sequence ID" value="KAI3787046.1"/>
    <property type="molecule type" value="Genomic_DNA"/>
</dbReference>
<accession>A0ACB9GVI6</accession>
<protein>
    <submittedName>
        <fullName evidence="1">Uncharacterized protein</fullName>
    </submittedName>
</protein>
<reference evidence="1 2" key="2">
    <citation type="journal article" date="2022" name="Mol. Ecol. Resour.">
        <title>The genomes of chicory, endive, great burdock and yacon provide insights into Asteraceae paleo-polyploidization history and plant inulin production.</title>
        <authorList>
            <person name="Fan W."/>
            <person name="Wang S."/>
            <person name="Wang H."/>
            <person name="Wang A."/>
            <person name="Jiang F."/>
            <person name="Liu H."/>
            <person name="Zhao H."/>
            <person name="Xu D."/>
            <person name="Zhang Y."/>
        </authorList>
    </citation>
    <scope>NUCLEOTIDE SEQUENCE [LARGE SCALE GENOMIC DNA]</scope>
    <source>
        <strain evidence="2">cv. Yunnan</strain>
        <tissue evidence="1">Leaves</tissue>
    </source>
</reference>
<evidence type="ECO:0000313" key="2">
    <source>
        <dbReference type="Proteomes" id="UP001056120"/>
    </source>
</evidence>
<keyword evidence="2" id="KW-1185">Reference proteome</keyword>
<sequence>MVKTFLRTLSFLLKTYAVIGRRRAQVIMLIHICFFFKRFGVESVLRLSVVLFDTTMNPLKMMTLLAVKHMRDIRVLDWHRLQNWNYNIPPRFNNNTVPVMESRFSRIKKMIQETPDSYSKEKLPPRVRYHLMELENTTPSIASMDQNELLRIKKRRSSNAQALLQLTLKKSVGQMKICSLECEFSGPEKGLFVVRESVLYSMLEGELAAIIVKNSSGETCGDMESRSRTTIVVLPDRVHSWPISGSPSTLINRWRSGGACDRGGWDIGYQFHQNEIIITPSTSNHLELCYQVGNRNKCSFRLVSVADGLYSLEYDPSMSLLQAFSICVAVVSSHKLTHIFQVNHVTPESKDLSKPIPTDNEKAKSWVSKPPASLAD</sequence>
<organism evidence="1 2">
    <name type="scientific">Smallanthus sonchifolius</name>
    <dbReference type="NCBI Taxonomy" id="185202"/>
    <lineage>
        <taxon>Eukaryota</taxon>
        <taxon>Viridiplantae</taxon>
        <taxon>Streptophyta</taxon>
        <taxon>Embryophyta</taxon>
        <taxon>Tracheophyta</taxon>
        <taxon>Spermatophyta</taxon>
        <taxon>Magnoliopsida</taxon>
        <taxon>eudicotyledons</taxon>
        <taxon>Gunneridae</taxon>
        <taxon>Pentapetalae</taxon>
        <taxon>asterids</taxon>
        <taxon>campanulids</taxon>
        <taxon>Asterales</taxon>
        <taxon>Asteraceae</taxon>
        <taxon>Asteroideae</taxon>
        <taxon>Heliantheae alliance</taxon>
        <taxon>Millerieae</taxon>
        <taxon>Smallanthus</taxon>
    </lineage>
</organism>
<comment type="caution">
    <text evidence="1">The sequence shown here is derived from an EMBL/GenBank/DDBJ whole genome shotgun (WGS) entry which is preliminary data.</text>
</comment>
<dbReference type="Proteomes" id="UP001056120">
    <property type="component" value="Linkage Group LG13"/>
</dbReference>
<proteinExistence type="predicted"/>